<protein>
    <submittedName>
        <fullName evidence="1">Uncharacterized protein</fullName>
    </submittedName>
</protein>
<dbReference type="AlphaFoldDB" id="A0AA95RWN1"/>
<dbReference type="RefSeq" id="WP_283884388.1">
    <property type="nucleotide sequence ID" value="NZ_CP126099.1"/>
</dbReference>
<evidence type="ECO:0000313" key="1">
    <source>
        <dbReference type="EMBL" id="WHY30070.1"/>
    </source>
</evidence>
<reference evidence="1" key="1">
    <citation type="submission" date="2023-05" db="EMBL/GenBank/DDBJ databases">
        <title>Comparative genomics of Bacillaceae isolates and their secondary metabolite potential.</title>
        <authorList>
            <person name="Song L."/>
            <person name="Nielsen L.J."/>
            <person name="Mohite O."/>
            <person name="Xu X."/>
            <person name="Weber T."/>
            <person name="Kovacs A.T."/>
        </authorList>
    </citation>
    <scope>NUCLEOTIDE SEQUENCE</scope>
    <source>
        <strain evidence="1">LN15</strain>
    </source>
</reference>
<organism evidence="1 2">
    <name type="scientific">Bacillus wiedmannii</name>
    <dbReference type="NCBI Taxonomy" id="1890302"/>
    <lineage>
        <taxon>Bacteria</taxon>
        <taxon>Bacillati</taxon>
        <taxon>Bacillota</taxon>
        <taxon>Bacilli</taxon>
        <taxon>Bacillales</taxon>
        <taxon>Bacillaceae</taxon>
        <taxon>Bacillus</taxon>
        <taxon>Bacillus cereus group</taxon>
    </lineage>
</organism>
<sequence>MPLHPGFGGIHNAEKVIGAWGKDAEYAEMLQKFIEHHKLGGK</sequence>
<gene>
    <name evidence="1" type="ORF">QNH45_04625</name>
</gene>
<name>A0AA95RWN1_9BACI</name>
<accession>A0AA95RWN1</accession>
<dbReference type="Proteomes" id="UP001178303">
    <property type="component" value="Chromosome"/>
</dbReference>
<evidence type="ECO:0000313" key="2">
    <source>
        <dbReference type="Proteomes" id="UP001178303"/>
    </source>
</evidence>
<dbReference type="EMBL" id="CP126099">
    <property type="protein sequence ID" value="WHY30070.1"/>
    <property type="molecule type" value="Genomic_DNA"/>
</dbReference>
<proteinExistence type="predicted"/>